<comment type="caution">
    <text evidence="5">The sequence shown here is derived from an EMBL/GenBank/DDBJ whole genome shotgun (WGS) entry which is preliminary data.</text>
</comment>
<evidence type="ECO:0000313" key="5">
    <source>
        <dbReference type="EMBL" id="RIY33137.1"/>
    </source>
</evidence>
<dbReference type="Pfam" id="PF04536">
    <property type="entry name" value="TPM_phosphatase"/>
    <property type="match status" value="1"/>
</dbReference>
<evidence type="ECO:0000256" key="1">
    <source>
        <dbReference type="SAM" id="MobiDB-lite"/>
    </source>
</evidence>
<organism evidence="5 6">
    <name type="scientific">Psittacicella hinzii</name>
    <dbReference type="NCBI Taxonomy" id="2028575"/>
    <lineage>
        <taxon>Bacteria</taxon>
        <taxon>Pseudomonadati</taxon>
        <taxon>Pseudomonadota</taxon>
        <taxon>Gammaproteobacteria</taxon>
        <taxon>Pasteurellales</taxon>
        <taxon>Psittacicellaceae</taxon>
        <taxon>Psittacicella</taxon>
    </lineage>
</organism>
<dbReference type="Proteomes" id="UP000265691">
    <property type="component" value="Unassembled WGS sequence"/>
</dbReference>
<keyword evidence="6" id="KW-1185">Reference proteome</keyword>
<dbReference type="OrthoDB" id="9810918at2"/>
<protein>
    <recommendedName>
        <fullName evidence="4">TPM domain-containing protein</fullName>
    </recommendedName>
</protein>
<feature type="region of interest" description="Disordered" evidence="1">
    <location>
        <begin position="251"/>
        <end position="290"/>
    </location>
</feature>
<keyword evidence="2" id="KW-1133">Transmembrane helix</keyword>
<evidence type="ECO:0000259" key="4">
    <source>
        <dbReference type="Pfam" id="PF04536"/>
    </source>
</evidence>
<dbReference type="PANTHER" id="PTHR30373">
    <property type="entry name" value="UPF0603 PROTEIN YGCG"/>
    <property type="match status" value="1"/>
</dbReference>
<name>A0A3A1YAI5_9GAMM</name>
<keyword evidence="3" id="KW-0732">Signal</keyword>
<dbReference type="Gene3D" id="3.10.310.50">
    <property type="match status" value="1"/>
</dbReference>
<keyword evidence="2" id="KW-0472">Membrane</keyword>
<evidence type="ECO:0000256" key="2">
    <source>
        <dbReference type="SAM" id="Phobius"/>
    </source>
</evidence>
<sequence length="290" mass="32292">MLQHFKWFLSCFLFALLLFSAKAVANYPQIPANLTPVNDYTNTLNATQLDNLNKQLIAFNQKDKFRIVVVIVNTTGNEPIQNYSFNLMNQWKIGNKDKQNGVLLLIAKSDRKYFIATGPGVEGDLPDALLSRIGRLRLQANFREEKYYLGIEQTISDLMQIADNNIPDALTKSTEEEEDWFDKIFPLIFFIIWFSFLAIFLFGMFGSKLNKLSKKLEQNGKSNKLTSNLSKVITFLALIANVLAKNQRNSSFGSNRNGDSKDSGFGGRNSRGGSDFGGGGSRGGGAGGGW</sequence>
<feature type="signal peptide" evidence="3">
    <location>
        <begin position="1"/>
        <end position="25"/>
    </location>
</feature>
<proteinExistence type="predicted"/>
<reference evidence="5 6" key="1">
    <citation type="submission" date="2017-08" db="EMBL/GenBank/DDBJ databases">
        <title>Reclassification of Bisgaard taxon 37 and 44.</title>
        <authorList>
            <person name="Christensen H."/>
        </authorList>
    </citation>
    <scope>NUCLEOTIDE SEQUENCE [LARGE SCALE GENOMIC DNA]</scope>
    <source>
        <strain evidence="5 6">B96_3</strain>
    </source>
</reference>
<gene>
    <name evidence="5" type="ORF">CKF54_03575</name>
</gene>
<evidence type="ECO:0000313" key="6">
    <source>
        <dbReference type="Proteomes" id="UP000265691"/>
    </source>
</evidence>
<feature type="transmembrane region" description="Helical" evidence="2">
    <location>
        <begin position="184"/>
        <end position="205"/>
    </location>
</feature>
<dbReference type="AlphaFoldDB" id="A0A3A1YAI5"/>
<keyword evidence="2" id="KW-0812">Transmembrane</keyword>
<dbReference type="PANTHER" id="PTHR30373:SF2">
    <property type="entry name" value="UPF0603 PROTEIN YGCG"/>
    <property type="match status" value="1"/>
</dbReference>
<dbReference type="EMBL" id="NRHC01000038">
    <property type="protein sequence ID" value="RIY33137.1"/>
    <property type="molecule type" value="Genomic_DNA"/>
</dbReference>
<feature type="chain" id="PRO_5017469002" description="TPM domain-containing protein" evidence="3">
    <location>
        <begin position="26"/>
        <end position="290"/>
    </location>
</feature>
<feature type="compositionally biased region" description="Gly residues" evidence="1">
    <location>
        <begin position="264"/>
        <end position="290"/>
    </location>
</feature>
<accession>A0A3A1YAI5</accession>
<feature type="domain" description="TPM" evidence="4">
    <location>
        <begin position="37"/>
        <end position="160"/>
    </location>
</feature>
<dbReference type="InterPro" id="IPR007621">
    <property type="entry name" value="TPM_dom"/>
</dbReference>
<evidence type="ECO:0000256" key="3">
    <source>
        <dbReference type="SAM" id="SignalP"/>
    </source>
</evidence>